<dbReference type="InterPro" id="IPR038287">
    <property type="entry name" value="Cse2_sf"/>
</dbReference>
<gene>
    <name evidence="1" type="primary">casB</name>
    <name evidence="1" type="synonym">cse2</name>
    <name evidence="1" type="ORF">ACFQGD_12330</name>
</gene>
<comment type="caution">
    <text evidence="1">The sequence shown here is derived from an EMBL/GenBank/DDBJ whole genome shotgun (WGS) entry which is preliminary data.</text>
</comment>
<evidence type="ECO:0000313" key="1">
    <source>
        <dbReference type="EMBL" id="MFC6867936.1"/>
    </source>
</evidence>
<protein>
    <submittedName>
        <fullName evidence="1">Type I-E CRISPR-associated protein Cse2/CasB</fullName>
    </submittedName>
</protein>
<dbReference type="InterPro" id="IPR013382">
    <property type="entry name" value="CRISPR-assoc_prot_Cse2"/>
</dbReference>
<reference evidence="2" key="1">
    <citation type="journal article" date="2019" name="Int. J. Syst. Evol. Microbiol.">
        <title>The Global Catalogue of Microorganisms (GCM) 10K type strain sequencing project: providing services to taxonomists for standard genome sequencing and annotation.</title>
        <authorList>
            <consortium name="The Broad Institute Genomics Platform"/>
            <consortium name="The Broad Institute Genome Sequencing Center for Infectious Disease"/>
            <person name="Wu L."/>
            <person name="Ma J."/>
        </authorList>
    </citation>
    <scope>NUCLEOTIDE SEQUENCE [LARGE SCALE GENOMIC DNA]</scope>
    <source>
        <strain evidence="2">KCTC 32255</strain>
    </source>
</reference>
<sequence length="213" mass="22799">MTTPAPEAELATPAQSPRRLGSLGVALDKPIKALQAAYLRESSSARADLARLRRGIGKPAGSVPEIWELTIGAVPSKLAGKDDGLSRAEQAAHTALTLYAMHQQSVSIPMHVAGVSFGRAVGRLRLVDQRSEQAVTRRFMAAATAVSIAELLTHVRGLITQLGSAELGMDYAAFADDVSKLLTPATAQAVRLRWGRDFYRTRPVNTEPSDDSE</sequence>
<organism evidence="1 2">
    <name type="scientific">Haloechinothrix salitolerans</name>
    <dbReference type="NCBI Taxonomy" id="926830"/>
    <lineage>
        <taxon>Bacteria</taxon>
        <taxon>Bacillati</taxon>
        <taxon>Actinomycetota</taxon>
        <taxon>Actinomycetes</taxon>
        <taxon>Pseudonocardiales</taxon>
        <taxon>Pseudonocardiaceae</taxon>
        <taxon>Haloechinothrix</taxon>
    </lineage>
</organism>
<dbReference type="RefSeq" id="WP_345396159.1">
    <property type="nucleotide sequence ID" value="NZ_BAABLA010000025.1"/>
</dbReference>
<proteinExistence type="predicted"/>
<dbReference type="Gene3D" id="1.10.520.40">
    <property type="entry name" value="CRISPR-associated protein Cse2"/>
    <property type="match status" value="1"/>
</dbReference>
<keyword evidence="2" id="KW-1185">Reference proteome</keyword>
<evidence type="ECO:0000313" key="2">
    <source>
        <dbReference type="Proteomes" id="UP001596337"/>
    </source>
</evidence>
<dbReference type="EMBL" id="JBHSXX010000001">
    <property type="protein sequence ID" value="MFC6867936.1"/>
    <property type="molecule type" value="Genomic_DNA"/>
</dbReference>
<dbReference type="Pfam" id="PF09485">
    <property type="entry name" value="CRISPR_Cse2"/>
    <property type="match status" value="1"/>
</dbReference>
<accession>A0ABW2BYB8</accession>
<dbReference type="NCBIfam" id="TIGR02548">
    <property type="entry name" value="casB_cse2"/>
    <property type="match status" value="1"/>
</dbReference>
<dbReference type="CDD" id="cd09731">
    <property type="entry name" value="Cse2_I-E"/>
    <property type="match status" value="1"/>
</dbReference>
<dbReference type="Proteomes" id="UP001596337">
    <property type="component" value="Unassembled WGS sequence"/>
</dbReference>
<name>A0ABW2BYB8_9PSEU</name>